<accession>A0A381NR68</accession>
<dbReference type="InterPro" id="IPR050857">
    <property type="entry name" value="D-2-hydroxyacid_DH"/>
</dbReference>
<feature type="domain" description="D-isomer specific 2-hydroxyacid dehydrogenase catalytic" evidence="4">
    <location>
        <begin position="24"/>
        <end position="304"/>
    </location>
</feature>
<dbReference type="InterPro" id="IPR006140">
    <property type="entry name" value="D-isomer_DH_NAD-bd"/>
</dbReference>
<sequence>MVFTPDVEKELNEISNLVTHFGSRASEELVEDNISDVEIIVGQTSMPKERLDKAKKLKAIINVKCNWEPNIDYIEAHKKGIYVLSAAPAMAPAVAEACVGYAISLSRGTLQNYNKFLKSEEKYGIKGNGKAYSLFNSDVGFIGFGNLAKSLLPLLKPFNCNVSVYDPWLSKEYLESQGVHAVSLDILLSKNKFIFILAGVTSENEGFINKEKLKLIEKDSSIILVSRAEILDFEEFIMLAEQNNYRAAVDVFPEEPVPLNASFRKESNILFTSHVAGAMHFSYKNIREMMMDDIRQILKGMPPTRLQRAEPHQALLRRDR</sequence>
<organism evidence="6">
    <name type="scientific">marine metagenome</name>
    <dbReference type="NCBI Taxonomy" id="408172"/>
    <lineage>
        <taxon>unclassified sequences</taxon>
        <taxon>metagenomes</taxon>
        <taxon>ecological metagenomes</taxon>
    </lineage>
</organism>
<feature type="domain" description="D-isomer specific 2-hydroxyacid dehydrogenase NAD-binding" evidence="5">
    <location>
        <begin position="100"/>
        <end position="276"/>
    </location>
</feature>
<dbReference type="Gene3D" id="3.40.50.720">
    <property type="entry name" value="NAD(P)-binding Rossmann-like Domain"/>
    <property type="match status" value="2"/>
</dbReference>
<evidence type="ECO:0008006" key="7">
    <source>
        <dbReference type="Google" id="ProtNLM"/>
    </source>
</evidence>
<dbReference type="GO" id="GO:0016616">
    <property type="term" value="F:oxidoreductase activity, acting on the CH-OH group of donors, NAD or NADP as acceptor"/>
    <property type="evidence" value="ECO:0007669"/>
    <property type="project" value="InterPro"/>
</dbReference>
<keyword evidence="3" id="KW-0520">NAD</keyword>
<dbReference type="Pfam" id="PF00389">
    <property type="entry name" value="2-Hacid_dh"/>
    <property type="match status" value="1"/>
</dbReference>
<dbReference type="SUPFAM" id="SSF52283">
    <property type="entry name" value="Formate/glycerate dehydrogenase catalytic domain-like"/>
    <property type="match status" value="1"/>
</dbReference>
<name>A0A381NR68_9ZZZZ</name>
<protein>
    <recommendedName>
        <fullName evidence="7">D-isomer specific 2-hydroxyacid dehydrogenase NAD-binding domain-containing protein</fullName>
    </recommendedName>
</protein>
<dbReference type="InterPro" id="IPR006139">
    <property type="entry name" value="D-isomer_2_OHA_DH_cat_dom"/>
</dbReference>
<dbReference type="Pfam" id="PF02826">
    <property type="entry name" value="2-Hacid_dh_C"/>
    <property type="match status" value="1"/>
</dbReference>
<dbReference type="GO" id="GO:0051287">
    <property type="term" value="F:NAD binding"/>
    <property type="evidence" value="ECO:0007669"/>
    <property type="project" value="InterPro"/>
</dbReference>
<gene>
    <name evidence="6" type="ORF">METZ01_LOCUS9192</name>
</gene>
<proteinExistence type="inferred from homology"/>
<dbReference type="PANTHER" id="PTHR42789">
    <property type="entry name" value="D-ISOMER SPECIFIC 2-HYDROXYACID DEHYDROGENASE FAMILY PROTEIN (AFU_ORTHOLOGUE AFUA_6G10090)"/>
    <property type="match status" value="1"/>
</dbReference>
<evidence type="ECO:0000313" key="6">
    <source>
        <dbReference type="EMBL" id="SUZ56338.1"/>
    </source>
</evidence>
<dbReference type="SUPFAM" id="SSF51735">
    <property type="entry name" value="NAD(P)-binding Rossmann-fold domains"/>
    <property type="match status" value="1"/>
</dbReference>
<evidence type="ECO:0000256" key="1">
    <source>
        <dbReference type="ARBA" id="ARBA00005854"/>
    </source>
</evidence>
<dbReference type="EMBL" id="UINC01000495">
    <property type="protein sequence ID" value="SUZ56338.1"/>
    <property type="molecule type" value="Genomic_DNA"/>
</dbReference>
<evidence type="ECO:0000256" key="2">
    <source>
        <dbReference type="ARBA" id="ARBA00023002"/>
    </source>
</evidence>
<evidence type="ECO:0000256" key="3">
    <source>
        <dbReference type="ARBA" id="ARBA00023027"/>
    </source>
</evidence>
<keyword evidence="2" id="KW-0560">Oxidoreductase</keyword>
<comment type="similarity">
    <text evidence="1">Belongs to the D-isomer specific 2-hydroxyacid dehydrogenase family.</text>
</comment>
<dbReference type="AlphaFoldDB" id="A0A381NR68"/>
<dbReference type="PANTHER" id="PTHR42789:SF1">
    <property type="entry name" value="D-ISOMER SPECIFIC 2-HYDROXYACID DEHYDROGENASE FAMILY PROTEIN (AFU_ORTHOLOGUE AFUA_6G10090)"/>
    <property type="match status" value="1"/>
</dbReference>
<evidence type="ECO:0000259" key="4">
    <source>
        <dbReference type="Pfam" id="PF00389"/>
    </source>
</evidence>
<evidence type="ECO:0000259" key="5">
    <source>
        <dbReference type="Pfam" id="PF02826"/>
    </source>
</evidence>
<dbReference type="InterPro" id="IPR036291">
    <property type="entry name" value="NAD(P)-bd_dom_sf"/>
</dbReference>
<reference evidence="6" key="1">
    <citation type="submission" date="2018-05" db="EMBL/GenBank/DDBJ databases">
        <authorList>
            <person name="Lanie J.A."/>
            <person name="Ng W.-L."/>
            <person name="Kazmierczak K.M."/>
            <person name="Andrzejewski T.M."/>
            <person name="Davidsen T.M."/>
            <person name="Wayne K.J."/>
            <person name="Tettelin H."/>
            <person name="Glass J.I."/>
            <person name="Rusch D."/>
            <person name="Podicherti R."/>
            <person name="Tsui H.-C.T."/>
            <person name="Winkler M.E."/>
        </authorList>
    </citation>
    <scope>NUCLEOTIDE SEQUENCE</scope>
</reference>